<dbReference type="Pfam" id="PF03775">
    <property type="entry name" value="MinC_C"/>
    <property type="match status" value="1"/>
</dbReference>
<dbReference type="EMBL" id="RDQM01000009">
    <property type="protein sequence ID" value="RMW97652.1"/>
    <property type="molecule type" value="Genomic_DNA"/>
</dbReference>
<evidence type="ECO:0000256" key="3">
    <source>
        <dbReference type="ARBA" id="ARBA00023210"/>
    </source>
</evidence>
<dbReference type="InterPro" id="IPR005526">
    <property type="entry name" value="Septum_form_inhib_MinC_C"/>
</dbReference>
<dbReference type="GO" id="GO:1901891">
    <property type="term" value="P:regulation of cell septum assembly"/>
    <property type="evidence" value="ECO:0007669"/>
    <property type="project" value="InterPro"/>
</dbReference>
<dbReference type="NCBIfam" id="TIGR01222">
    <property type="entry name" value="minC"/>
    <property type="match status" value="1"/>
</dbReference>
<keyword evidence="12" id="KW-1185">Reference proteome</keyword>
<keyword evidence="2 6" id="KW-0132">Cell division</keyword>
<dbReference type="RefSeq" id="WP_122238550.1">
    <property type="nucleotide sequence ID" value="NZ_RDQK01000003.1"/>
</dbReference>
<sequence>MAFETPPSQTASPVPFELKSATLPAVALMLKTSDMYSIRQALTERFAHEPDFFDNDPILIDLSAVREDSAAIDFPGLLSTLRSLKTTPVAVRGGNAVQTEFARAAGLSVAPEVSARVPSQASESPSVQIREVVREVEVIREVPAAQTVLIDKPLRSGQQVYARGADLIVMTVVNFGAEVIADGHVHVYAPLRGRAIAGARGNANARIFAQNMQAQLVSIAGIYRTAENELPADVAGRPAQVRLEGERLIIEPMGNG</sequence>
<accession>A0A3M6R828</accession>
<dbReference type="Proteomes" id="UP000281171">
    <property type="component" value="Unassembled WGS sequence"/>
</dbReference>
<dbReference type="InterPro" id="IPR016098">
    <property type="entry name" value="CAP/MinC_C"/>
</dbReference>
<dbReference type="Pfam" id="PF05209">
    <property type="entry name" value="MinC_N"/>
    <property type="match status" value="1"/>
</dbReference>
<feature type="domain" description="Septum formation inhibitor MinC C-terminal" evidence="7">
    <location>
        <begin position="150"/>
        <end position="251"/>
    </location>
</feature>
<dbReference type="Proteomes" id="UP000267035">
    <property type="component" value="Unassembled WGS sequence"/>
</dbReference>
<dbReference type="GO" id="GO:0000902">
    <property type="term" value="P:cell morphogenesis"/>
    <property type="evidence" value="ECO:0007669"/>
    <property type="project" value="InterPro"/>
</dbReference>
<evidence type="ECO:0000256" key="4">
    <source>
        <dbReference type="ARBA" id="ARBA00023306"/>
    </source>
</evidence>
<dbReference type="Gene3D" id="2.160.20.70">
    <property type="match status" value="1"/>
</dbReference>
<accession>A0A3M6Q359</accession>
<comment type="function">
    <text evidence="5 6">Cell division inhibitor that blocks the formation of polar Z ring septums. Rapidly oscillates between the poles of the cell to destabilize FtsZ filaments that have formed before they mature into polar Z rings. Prevents FtsZ polymerization.</text>
</comment>
<evidence type="ECO:0000313" key="9">
    <source>
        <dbReference type="EMBL" id="RMW97652.1"/>
    </source>
</evidence>
<evidence type="ECO:0000313" key="10">
    <source>
        <dbReference type="EMBL" id="RMX02745.1"/>
    </source>
</evidence>
<evidence type="ECO:0000259" key="8">
    <source>
        <dbReference type="Pfam" id="PF05209"/>
    </source>
</evidence>
<organism evidence="9 13">
    <name type="scientific">Allofranklinella schreckenbergeri</name>
    <dbReference type="NCBI Taxonomy" id="1076744"/>
    <lineage>
        <taxon>Bacteria</taxon>
        <taxon>Pseudomonadati</taxon>
        <taxon>Pseudomonadota</taxon>
        <taxon>Betaproteobacteria</taxon>
        <taxon>Burkholderiales</taxon>
        <taxon>Comamonadaceae</taxon>
        <taxon>Allofranklinella</taxon>
    </lineage>
</organism>
<comment type="caution">
    <text evidence="9">The sequence shown here is derived from an EMBL/GenBank/DDBJ whole genome shotgun (WGS) entry which is preliminary data.</text>
</comment>
<protein>
    <recommendedName>
        <fullName evidence="6">Probable septum site-determining protein MinC</fullName>
    </recommendedName>
</protein>
<evidence type="ECO:0000256" key="6">
    <source>
        <dbReference type="HAMAP-Rule" id="MF_00267"/>
    </source>
</evidence>
<evidence type="ECO:0000313" key="11">
    <source>
        <dbReference type="EMBL" id="RMX11384.1"/>
    </source>
</evidence>
<reference evidence="12 13" key="1">
    <citation type="submission" date="2018-10" db="EMBL/GenBank/DDBJ databases">
        <title>Comamonadaceae CDC group NO-1 genome sequencing and assembly.</title>
        <authorList>
            <person name="Bernier A.-M."/>
            <person name="Bernard K."/>
        </authorList>
    </citation>
    <scope>NUCLEOTIDE SEQUENCE [LARGE SCALE GENOMIC DNA]</scope>
    <source>
        <strain evidence="10 12">NML161473</strain>
        <strain evidence="11 14">NML180581</strain>
        <strain evidence="9 13">NML970147</strain>
    </source>
</reference>
<dbReference type="SUPFAM" id="SSF63848">
    <property type="entry name" value="Cell-division inhibitor MinC, C-terminal domain"/>
    <property type="match status" value="1"/>
</dbReference>
<dbReference type="PANTHER" id="PTHR34108">
    <property type="entry name" value="SEPTUM SITE-DETERMINING PROTEIN MINC"/>
    <property type="match status" value="1"/>
</dbReference>
<evidence type="ECO:0000313" key="13">
    <source>
        <dbReference type="Proteomes" id="UP000267521"/>
    </source>
</evidence>
<evidence type="ECO:0000313" key="12">
    <source>
        <dbReference type="Proteomes" id="UP000267035"/>
    </source>
</evidence>
<evidence type="ECO:0000256" key="5">
    <source>
        <dbReference type="ARBA" id="ARBA00025606"/>
    </source>
</evidence>
<evidence type="ECO:0000313" key="14">
    <source>
        <dbReference type="Proteomes" id="UP000281171"/>
    </source>
</evidence>
<dbReference type="InterPro" id="IPR036145">
    <property type="entry name" value="MinC_C_sf"/>
</dbReference>
<dbReference type="PANTHER" id="PTHR34108:SF1">
    <property type="entry name" value="SEPTUM SITE-DETERMINING PROTEIN MINC"/>
    <property type="match status" value="1"/>
</dbReference>
<proteinExistence type="inferred from homology"/>
<dbReference type="Proteomes" id="UP000267521">
    <property type="component" value="Unassembled WGS sequence"/>
</dbReference>
<keyword evidence="3 6" id="KW-0717">Septation</keyword>
<comment type="similarity">
    <text evidence="1 6">Belongs to the MinC family.</text>
</comment>
<accession>A0A3M6QIG8</accession>
<feature type="domain" description="Septum formation inhibitor MinC N-terminal" evidence="8">
    <location>
        <begin position="16"/>
        <end position="85"/>
    </location>
</feature>
<keyword evidence="4 6" id="KW-0131">Cell cycle</keyword>
<dbReference type="InterPro" id="IPR013033">
    <property type="entry name" value="MinC"/>
</dbReference>
<gene>
    <name evidence="6 9" type="primary">minC</name>
    <name evidence="11" type="ORF">EBQ24_01530</name>
    <name evidence="10" type="ORF">EBQ25_00500</name>
    <name evidence="9" type="ORF">EBQ26_08305</name>
</gene>
<evidence type="ECO:0000256" key="2">
    <source>
        <dbReference type="ARBA" id="ARBA00022618"/>
    </source>
</evidence>
<evidence type="ECO:0000259" key="7">
    <source>
        <dbReference type="Pfam" id="PF03775"/>
    </source>
</evidence>
<comment type="subunit">
    <text evidence="6">Interacts with MinD and FtsZ.</text>
</comment>
<dbReference type="InterPro" id="IPR007874">
    <property type="entry name" value="MinC_N"/>
</dbReference>
<evidence type="ECO:0000256" key="1">
    <source>
        <dbReference type="ARBA" id="ARBA00006291"/>
    </source>
</evidence>
<dbReference type="Gene3D" id="3.30.70.260">
    <property type="match status" value="1"/>
</dbReference>
<dbReference type="EMBL" id="RDQK01000003">
    <property type="protein sequence ID" value="RMX11384.1"/>
    <property type="molecule type" value="Genomic_DNA"/>
</dbReference>
<name>A0A3M6Q359_9BURK</name>
<dbReference type="AlphaFoldDB" id="A0A3M6Q359"/>
<dbReference type="EMBL" id="RDQL01000001">
    <property type="protein sequence ID" value="RMX02745.1"/>
    <property type="molecule type" value="Genomic_DNA"/>
</dbReference>
<dbReference type="GO" id="GO:0000917">
    <property type="term" value="P:division septum assembly"/>
    <property type="evidence" value="ECO:0007669"/>
    <property type="project" value="UniProtKB-KW"/>
</dbReference>
<dbReference type="HAMAP" id="MF_00267">
    <property type="entry name" value="MinC"/>
    <property type="match status" value="1"/>
</dbReference>
<dbReference type="GO" id="GO:0051302">
    <property type="term" value="P:regulation of cell division"/>
    <property type="evidence" value="ECO:0007669"/>
    <property type="project" value="InterPro"/>
</dbReference>